<dbReference type="AlphaFoldDB" id="A0A974BJ15"/>
<protein>
    <submittedName>
        <fullName evidence="3">DUF4367 domain-containing protein</fullName>
    </submittedName>
</protein>
<accession>A0A974BJ15</accession>
<keyword evidence="4" id="KW-1185">Reference proteome</keyword>
<evidence type="ECO:0000256" key="1">
    <source>
        <dbReference type="SAM" id="Phobius"/>
    </source>
</evidence>
<dbReference type="InterPro" id="IPR025377">
    <property type="entry name" value="DUF4367"/>
</dbReference>
<proteinExistence type="predicted"/>
<evidence type="ECO:0000259" key="2">
    <source>
        <dbReference type="Pfam" id="PF14285"/>
    </source>
</evidence>
<dbReference type="Proteomes" id="UP000611629">
    <property type="component" value="Unassembled WGS sequence"/>
</dbReference>
<comment type="caution">
    <text evidence="3">The sequence shown here is derived from an EMBL/GenBank/DDBJ whole genome shotgun (WGS) entry which is preliminary data.</text>
</comment>
<evidence type="ECO:0000313" key="3">
    <source>
        <dbReference type="EMBL" id="NYB73535.1"/>
    </source>
</evidence>
<reference evidence="3" key="1">
    <citation type="submission" date="2020-07" db="EMBL/GenBank/DDBJ databases">
        <title>Genomic analysis of a strain of Sedimentibacter Hydroxybenzoicus DSM7310.</title>
        <authorList>
            <person name="Ma S."/>
        </authorList>
    </citation>
    <scope>NUCLEOTIDE SEQUENCE</scope>
    <source>
        <strain evidence="3">DSM 7310</strain>
    </source>
</reference>
<sequence length="237" mass="27347">MKNNFNDEYGEILLRKAAILLSEEDKKIYEKFQNDETIVNPNQEELDIKILGMIKDYEKKEKRKKNFILLKKVSLKVAVFIGVLAIGFAITFTTVEAFKVTVLNFIFEQKEKFTLISLSDNSNGDIQTKLDTKYYPHYLPEGYEIKNTFITDVRVEILYANKNNEIFSYSYFGTDAETGIDTENRTITNVGINGFEGNIFSKDGHRILVFNSDEYIFVVDGYMTQAEIIKVAESIKK</sequence>
<dbReference type="Pfam" id="PF14285">
    <property type="entry name" value="DUF4367"/>
    <property type="match status" value="1"/>
</dbReference>
<dbReference type="EMBL" id="JACBNQ010000003">
    <property type="protein sequence ID" value="NYB73535.1"/>
    <property type="molecule type" value="Genomic_DNA"/>
</dbReference>
<feature type="domain" description="DUF4367" evidence="2">
    <location>
        <begin position="134"/>
        <end position="235"/>
    </location>
</feature>
<name>A0A974BJ15_SEDHY</name>
<keyword evidence="1" id="KW-0812">Transmembrane</keyword>
<feature type="transmembrane region" description="Helical" evidence="1">
    <location>
        <begin position="73"/>
        <end position="95"/>
    </location>
</feature>
<dbReference type="RefSeq" id="WP_179237226.1">
    <property type="nucleotide sequence ID" value="NZ_JACBNQ010000003.1"/>
</dbReference>
<keyword evidence="1" id="KW-0472">Membrane</keyword>
<organism evidence="3 4">
    <name type="scientific">Sedimentibacter hydroxybenzoicus DSM 7310</name>
    <dbReference type="NCBI Taxonomy" id="1123245"/>
    <lineage>
        <taxon>Bacteria</taxon>
        <taxon>Bacillati</taxon>
        <taxon>Bacillota</taxon>
        <taxon>Tissierellia</taxon>
        <taxon>Sedimentibacter</taxon>
    </lineage>
</organism>
<keyword evidence="1" id="KW-1133">Transmembrane helix</keyword>
<gene>
    <name evidence="3" type="ORF">HZF24_05215</name>
</gene>
<evidence type="ECO:0000313" key="4">
    <source>
        <dbReference type="Proteomes" id="UP000611629"/>
    </source>
</evidence>